<name>A0AAD3TJ06_NEPGR</name>
<protein>
    <submittedName>
        <fullName evidence="3">Uncharacterized protein</fullName>
    </submittedName>
</protein>
<keyword evidence="4" id="KW-1185">Reference proteome</keyword>
<gene>
    <name evidence="3" type="ORF">Nepgr_031716</name>
</gene>
<keyword evidence="1" id="KW-1133">Transmembrane helix</keyword>
<evidence type="ECO:0000256" key="2">
    <source>
        <dbReference type="SAM" id="SignalP"/>
    </source>
</evidence>
<dbReference type="Proteomes" id="UP001279734">
    <property type="component" value="Unassembled WGS sequence"/>
</dbReference>
<organism evidence="3 4">
    <name type="scientific">Nepenthes gracilis</name>
    <name type="common">Slender pitcher plant</name>
    <dbReference type="NCBI Taxonomy" id="150966"/>
    <lineage>
        <taxon>Eukaryota</taxon>
        <taxon>Viridiplantae</taxon>
        <taxon>Streptophyta</taxon>
        <taxon>Embryophyta</taxon>
        <taxon>Tracheophyta</taxon>
        <taxon>Spermatophyta</taxon>
        <taxon>Magnoliopsida</taxon>
        <taxon>eudicotyledons</taxon>
        <taxon>Gunneridae</taxon>
        <taxon>Pentapetalae</taxon>
        <taxon>Caryophyllales</taxon>
        <taxon>Nepenthaceae</taxon>
        <taxon>Nepenthes</taxon>
    </lineage>
</organism>
<feature type="chain" id="PRO_5042060593" evidence="2">
    <location>
        <begin position="23"/>
        <end position="211"/>
    </location>
</feature>
<evidence type="ECO:0000313" key="4">
    <source>
        <dbReference type="Proteomes" id="UP001279734"/>
    </source>
</evidence>
<proteinExistence type="predicted"/>
<evidence type="ECO:0000256" key="1">
    <source>
        <dbReference type="SAM" id="Phobius"/>
    </source>
</evidence>
<dbReference type="EMBL" id="BSYO01000037">
    <property type="protein sequence ID" value="GMH29873.1"/>
    <property type="molecule type" value="Genomic_DNA"/>
</dbReference>
<keyword evidence="1" id="KW-0812">Transmembrane</keyword>
<dbReference type="AlphaFoldDB" id="A0AAD3TJ06"/>
<comment type="caution">
    <text evidence="3">The sequence shown here is derived from an EMBL/GenBank/DDBJ whole genome shotgun (WGS) entry which is preliminary data.</text>
</comment>
<reference evidence="3" key="1">
    <citation type="submission" date="2023-05" db="EMBL/GenBank/DDBJ databases">
        <title>Nepenthes gracilis genome sequencing.</title>
        <authorList>
            <person name="Fukushima K."/>
        </authorList>
    </citation>
    <scope>NUCLEOTIDE SEQUENCE</scope>
    <source>
        <strain evidence="3">SING2019-196</strain>
    </source>
</reference>
<evidence type="ECO:0000313" key="3">
    <source>
        <dbReference type="EMBL" id="GMH29873.1"/>
    </source>
</evidence>
<feature type="transmembrane region" description="Helical" evidence="1">
    <location>
        <begin position="152"/>
        <end position="175"/>
    </location>
</feature>
<keyword evidence="1" id="KW-0472">Membrane</keyword>
<accession>A0AAD3TJ06</accession>
<keyword evidence="2" id="KW-0732">Signal</keyword>
<sequence>MLLWVYVGELLLFPLFADVVSASARASCWSFLAEVFGMHGSWVVWLLGLQCGCADAPDMPYGLCVSEFPGWRLCAAQGMLAFQKRLLPCNLLLKWGDREFWGGSTSAEGWAIKLASDGLADERDRLRPLGRSLKNLDLSFGILRSGIFDAGFLLLLIMVWVFGLLWNIGGVSLAASRWCHLLILMKLEGGCWNVSTGRIEAHFFLPLHLCG</sequence>
<feature type="signal peptide" evidence="2">
    <location>
        <begin position="1"/>
        <end position="22"/>
    </location>
</feature>